<reference evidence="1 2" key="1">
    <citation type="submission" date="2019-09" db="EMBL/GenBank/DDBJ databases">
        <title>YIM 132548 draft genome.</title>
        <authorList>
            <person name="Jiang L."/>
        </authorList>
    </citation>
    <scope>NUCLEOTIDE SEQUENCE [LARGE SCALE GENOMIC DNA]</scope>
    <source>
        <strain evidence="1 2">YIM 132548</strain>
    </source>
</reference>
<keyword evidence="2" id="KW-1185">Reference proteome</keyword>
<dbReference type="AlphaFoldDB" id="A0A6N6MH80"/>
<dbReference type="Gene3D" id="3.40.1350.10">
    <property type="match status" value="1"/>
</dbReference>
<dbReference type="EMBL" id="VZZJ01000045">
    <property type="protein sequence ID" value="KAB1068829.1"/>
    <property type="molecule type" value="Genomic_DNA"/>
</dbReference>
<dbReference type="GO" id="GO:0003676">
    <property type="term" value="F:nucleic acid binding"/>
    <property type="evidence" value="ECO:0007669"/>
    <property type="project" value="InterPro"/>
</dbReference>
<name>A0A6N6MH80_9HYPH</name>
<gene>
    <name evidence="1" type="ORF">F6X51_26300</name>
</gene>
<protein>
    <submittedName>
        <fullName evidence="1">DUF4365 domain-containing protein</fullName>
    </submittedName>
</protein>
<dbReference type="Proteomes" id="UP000441523">
    <property type="component" value="Unassembled WGS sequence"/>
</dbReference>
<dbReference type="InterPro" id="IPR011856">
    <property type="entry name" value="tRNA_endonuc-like_dom_sf"/>
</dbReference>
<organism evidence="1 2">
    <name type="scientific">Methylobacterium planeticum</name>
    <dbReference type="NCBI Taxonomy" id="2615211"/>
    <lineage>
        <taxon>Bacteria</taxon>
        <taxon>Pseudomonadati</taxon>
        <taxon>Pseudomonadota</taxon>
        <taxon>Alphaproteobacteria</taxon>
        <taxon>Hyphomicrobiales</taxon>
        <taxon>Methylobacteriaceae</taxon>
        <taxon>Methylobacterium</taxon>
    </lineage>
</organism>
<dbReference type="RefSeq" id="WP_150966823.1">
    <property type="nucleotide sequence ID" value="NZ_VZZJ01000045.1"/>
</dbReference>
<accession>A0A6N6MH80</accession>
<sequence>MDLARDAAIGAPTWAHLDTLRLGKWGEYFTKMAFVRAGLDVYSPEVDDRAIDFLVRIPDNSGDPGTSPRYLEIQVKSVRAAKPGYTFMRKRHFPIRADTLLALVHLAEGVEAVLYLIPSLVWRNPVWPFTSPDYEGKKSEPEHGIWIKPETFPKLEPYLFPNVLPQLIAGTWPREM</sequence>
<comment type="caution">
    <text evidence="1">The sequence shown here is derived from an EMBL/GenBank/DDBJ whole genome shotgun (WGS) entry which is preliminary data.</text>
</comment>
<evidence type="ECO:0000313" key="1">
    <source>
        <dbReference type="EMBL" id="KAB1068829.1"/>
    </source>
</evidence>
<evidence type="ECO:0000313" key="2">
    <source>
        <dbReference type="Proteomes" id="UP000441523"/>
    </source>
</evidence>
<proteinExistence type="predicted"/>